<evidence type="ECO:0000313" key="5">
    <source>
        <dbReference type="EMBL" id="CAB4210709.1"/>
    </source>
</evidence>
<dbReference type="EMBL" id="LR797249">
    <property type="protein sequence ID" value="CAB4195316.1"/>
    <property type="molecule type" value="Genomic_DNA"/>
</dbReference>
<accession>A0A6J5P9Y4</accession>
<proteinExistence type="predicted"/>
<reference evidence="2" key="1">
    <citation type="submission" date="2020-05" db="EMBL/GenBank/DDBJ databases">
        <authorList>
            <person name="Chiriac C."/>
            <person name="Salcher M."/>
            <person name="Ghai R."/>
            <person name="Kavagutti S V."/>
        </authorList>
    </citation>
    <scope>NUCLEOTIDE SEQUENCE</scope>
</reference>
<evidence type="ECO:0000313" key="4">
    <source>
        <dbReference type="EMBL" id="CAB4195316.1"/>
    </source>
</evidence>
<protein>
    <submittedName>
        <fullName evidence="2">Uncharacterized protein</fullName>
    </submittedName>
</protein>
<evidence type="ECO:0000313" key="2">
    <source>
        <dbReference type="EMBL" id="CAB4168709.1"/>
    </source>
</evidence>
<sequence>MDAIDDDAFIAACEEALRHMEVSREADKCLLCETRKKLMKHISVQNKQIMELTALVAILRTDNDHLIKLGRN</sequence>
<organism evidence="2">
    <name type="scientific">uncultured Caudovirales phage</name>
    <dbReference type="NCBI Taxonomy" id="2100421"/>
    <lineage>
        <taxon>Viruses</taxon>
        <taxon>Duplodnaviria</taxon>
        <taxon>Heunggongvirae</taxon>
        <taxon>Uroviricota</taxon>
        <taxon>Caudoviricetes</taxon>
        <taxon>Peduoviridae</taxon>
        <taxon>Maltschvirus</taxon>
        <taxon>Maltschvirus maltsch</taxon>
    </lineage>
</organism>
<dbReference type="EMBL" id="LR796833">
    <property type="protein sequence ID" value="CAB4168709.1"/>
    <property type="molecule type" value="Genomic_DNA"/>
</dbReference>
<evidence type="ECO:0000313" key="3">
    <source>
        <dbReference type="EMBL" id="CAB4181747.1"/>
    </source>
</evidence>
<gene>
    <name evidence="3" type="ORF">UFOVP1069_63</name>
    <name evidence="4" type="ORF">UFOVP1301_4</name>
    <name evidence="5" type="ORF">UFOVP1415_37</name>
    <name evidence="1" type="ORF">UFOVP663_61</name>
    <name evidence="2" type="ORF">UFOVP894_37</name>
</gene>
<evidence type="ECO:0000313" key="1">
    <source>
        <dbReference type="EMBL" id="CAB4156387.1"/>
    </source>
</evidence>
<dbReference type="EMBL" id="LR797012">
    <property type="protein sequence ID" value="CAB4181747.1"/>
    <property type="molecule type" value="Genomic_DNA"/>
</dbReference>
<dbReference type="EMBL" id="LR796633">
    <property type="protein sequence ID" value="CAB4156387.1"/>
    <property type="molecule type" value="Genomic_DNA"/>
</dbReference>
<name>A0A6J5P9Y4_9CAUD</name>
<dbReference type="EMBL" id="LR797372">
    <property type="protein sequence ID" value="CAB4210709.1"/>
    <property type="molecule type" value="Genomic_DNA"/>
</dbReference>